<feature type="compositionally biased region" description="Basic and acidic residues" evidence="1">
    <location>
        <begin position="380"/>
        <end position="391"/>
    </location>
</feature>
<dbReference type="Proteomes" id="UP000008065">
    <property type="component" value="Unassembled WGS sequence"/>
</dbReference>
<protein>
    <recommendedName>
        <fullName evidence="2">DUF3752 domain-containing protein</fullName>
    </recommendedName>
</protein>
<name>F8N1D7_NEUT8</name>
<feature type="compositionally biased region" description="Polar residues" evidence="1">
    <location>
        <begin position="267"/>
        <end position="278"/>
    </location>
</feature>
<dbReference type="InterPro" id="IPR046331">
    <property type="entry name" value="GPAM1-like"/>
</dbReference>
<dbReference type="PANTHER" id="PTHR46370:SF1">
    <property type="entry name" value="GPALPP MOTIFS-CONTAINING PROTEIN 1"/>
    <property type="match status" value="1"/>
</dbReference>
<feature type="compositionally biased region" description="Low complexity" evidence="1">
    <location>
        <begin position="139"/>
        <end position="155"/>
    </location>
</feature>
<dbReference type="RefSeq" id="XP_009856740.1">
    <property type="nucleotide sequence ID" value="XM_009858438.1"/>
</dbReference>
<feature type="compositionally biased region" description="Basic and acidic residues" evidence="1">
    <location>
        <begin position="322"/>
        <end position="345"/>
    </location>
</feature>
<feature type="compositionally biased region" description="Acidic residues" evidence="1">
    <location>
        <begin position="37"/>
        <end position="53"/>
    </location>
</feature>
<gene>
    <name evidence="3" type="ORF">NEUTE1DRAFT_92112</name>
</gene>
<keyword evidence="4" id="KW-1185">Reference proteome</keyword>
<feature type="compositionally biased region" description="Basic and acidic residues" evidence="1">
    <location>
        <begin position="223"/>
        <end position="236"/>
    </location>
</feature>
<dbReference type="HOGENOM" id="CLU_067132_0_0_1"/>
<dbReference type="GeneID" id="20831477"/>
<organism evidence="3 4">
    <name type="scientific">Neurospora tetrasperma (strain FGSC 2508 / ATCC MYA-4615 / P0657)</name>
    <dbReference type="NCBI Taxonomy" id="510951"/>
    <lineage>
        <taxon>Eukaryota</taxon>
        <taxon>Fungi</taxon>
        <taxon>Dikarya</taxon>
        <taxon>Ascomycota</taxon>
        <taxon>Pezizomycotina</taxon>
        <taxon>Sordariomycetes</taxon>
        <taxon>Sordariomycetidae</taxon>
        <taxon>Sordariales</taxon>
        <taxon>Sordariaceae</taxon>
        <taxon>Neurospora</taxon>
    </lineage>
</organism>
<dbReference type="VEuPathDB" id="FungiDB:NEUTE1DRAFT_92112"/>
<dbReference type="AlphaFoldDB" id="F8N1D7"/>
<dbReference type="Pfam" id="PF12572">
    <property type="entry name" value="DUF3752"/>
    <property type="match status" value="1"/>
</dbReference>
<accession>F8N1D7</accession>
<feature type="compositionally biased region" description="Pro residues" evidence="1">
    <location>
        <begin position="75"/>
        <end position="90"/>
    </location>
</feature>
<feature type="domain" description="DUF3752" evidence="2">
    <location>
        <begin position="240"/>
        <end position="417"/>
    </location>
</feature>
<evidence type="ECO:0000256" key="1">
    <source>
        <dbReference type="SAM" id="MobiDB-lite"/>
    </source>
</evidence>
<proteinExistence type="predicted"/>
<dbReference type="PANTHER" id="PTHR46370">
    <property type="entry name" value="GPALPP MOTIFS-CONTAINING PROTEIN 1"/>
    <property type="match status" value="1"/>
</dbReference>
<evidence type="ECO:0000259" key="2">
    <source>
        <dbReference type="Pfam" id="PF12572"/>
    </source>
</evidence>
<dbReference type="KEGG" id="nte:NEUTE1DRAFT92112"/>
<reference evidence="4" key="1">
    <citation type="journal article" date="2011" name="Genetics">
        <title>Massive changes in genome architecture accompany the transition to self-fertility in the filamentous fungus Neurospora tetrasperma.</title>
        <authorList>
            <person name="Ellison C.E."/>
            <person name="Stajich J.E."/>
            <person name="Jacobson D.J."/>
            <person name="Natvig D.O."/>
            <person name="Lapidus A."/>
            <person name="Foster B."/>
            <person name="Aerts A."/>
            <person name="Riley R."/>
            <person name="Lindquist E.A."/>
            <person name="Grigoriev I.V."/>
            <person name="Taylor J.W."/>
        </authorList>
    </citation>
    <scope>NUCLEOTIDE SEQUENCE [LARGE SCALE GENOMIC DNA]</scope>
    <source>
        <strain evidence="4">FGSC 2508 / P0657</strain>
    </source>
</reference>
<evidence type="ECO:0000313" key="3">
    <source>
        <dbReference type="EMBL" id="EGO53117.1"/>
    </source>
</evidence>
<dbReference type="InterPro" id="IPR022226">
    <property type="entry name" value="DUF3752"/>
</dbReference>
<feature type="region of interest" description="Disordered" evidence="1">
    <location>
        <begin position="1"/>
        <end position="399"/>
    </location>
</feature>
<dbReference type="OrthoDB" id="73491at2759"/>
<sequence length="422" mass="44796">MASIGPQLPPHLQKRKRDSKDEESASPPTKISRPDSNPDELPLDDDDDDDSDNDFGPSAPNPNRPYSASSIGPSAAPPRPSIGPSRPPNPSEEDEKSVAKPTTQPIGPSLPRPPPTTTNIDEIPLEDSDGDNIGPAVGSSIGPTAPPASAASAAPKRIYGPAFPPADLSERPTTDPNADSDSNSDSDSDDGYGPALPGSRPAASSKNSHGSGPHFPSFAQQQDRAEELQAPKRDDWMIAPPTSSSYRAPDPTKLKSRKFASGRSAATEKSSGVSSIWTETPEEKIKRLAAAVLGREDPSSTAASSYPSSKTASVSNTVGPKNLDEERVRSYTEQTRGRSLVEEHQAAIAAGKKKLTSSSSAPSRPANKYGKQDVDDEDDPSKRAFDREKDMAVGGRISHTQRKDLLNRAANFGDRFQSGKYL</sequence>
<dbReference type="EMBL" id="GL891382">
    <property type="protein sequence ID" value="EGO53117.1"/>
    <property type="molecule type" value="Genomic_DNA"/>
</dbReference>
<evidence type="ECO:0000313" key="4">
    <source>
        <dbReference type="Proteomes" id="UP000008065"/>
    </source>
</evidence>
<feature type="compositionally biased region" description="Low complexity" evidence="1">
    <location>
        <begin position="299"/>
        <end position="315"/>
    </location>
</feature>